<dbReference type="InterPro" id="IPR040291">
    <property type="entry name" value="DDB_G0287341-like"/>
</dbReference>
<evidence type="ECO:0000256" key="1">
    <source>
        <dbReference type="SAM" id="Phobius"/>
    </source>
</evidence>
<protein>
    <recommendedName>
        <fullName evidence="4">Transmembrane protein</fullName>
    </recommendedName>
</protein>
<sequence length="206" mass="21215">MPNFNPVAIAGAACATITFFFLIGYLAGPVFHITQASTDSDLYWGKVVNKSPSSSSSSKLDKDNENVKKVLDAGVSFAVFAFLASIGALVGALLYGVLSAESPLDSSLTKIITLASAAVLIFCLFISLVVVGAAVPGGLKKDCEKNPAANCNAGYYKSFNGKENGASWRGGDGYIVGCLALPFAIVVLVMPFIFSPDDAPAASAAA</sequence>
<evidence type="ECO:0000313" key="3">
    <source>
        <dbReference type="Proteomes" id="UP000054408"/>
    </source>
</evidence>
<dbReference type="PANTHER" id="PTHR35202">
    <property type="entry name" value="TRANSMEMBRANE PROTEIN-RELATED"/>
    <property type="match status" value="1"/>
</dbReference>
<dbReference type="EMBL" id="GL349439">
    <property type="protein sequence ID" value="KNC55559.1"/>
    <property type="molecule type" value="Genomic_DNA"/>
</dbReference>
<feature type="transmembrane region" description="Helical" evidence="1">
    <location>
        <begin position="6"/>
        <end position="27"/>
    </location>
</feature>
<dbReference type="Proteomes" id="UP000054408">
    <property type="component" value="Unassembled WGS sequence"/>
</dbReference>
<keyword evidence="1" id="KW-1133">Transmembrane helix</keyword>
<feature type="transmembrane region" description="Helical" evidence="1">
    <location>
        <begin position="111"/>
        <end position="135"/>
    </location>
</feature>
<dbReference type="RefSeq" id="XP_013761333.1">
    <property type="nucleotide sequence ID" value="XM_013905879.1"/>
</dbReference>
<evidence type="ECO:0008006" key="4">
    <source>
        <dbReference type="Google" id="ProtNLM"/>
    </source>
</evidence>
<name>A0A0L0DTC2_THETB</name>
<keyword evidence="1" id="KW-0472">Membrane</keyword>
<reference evidence="2 3" key="1">
    <citation type="submission" date="2010-05" db="EMBL/GenBank/DDBJ databases">
        <title>The Genome Sequence of Thecamonas trahens ATCC 50062.</title>
        <authorList>
            <consortium name="The Broad Institute Genome Sequencing Platform"/>
            <person name="Russ C."/>
            <person name="Cuomo C."/>
            <person name="Shea T."/>
            <person name="Young S.K."/>
            <person name="Zeng Q."/>
            <person name="Koehrsen M."/>
            <person name="Haas B."/>
            <person name="Borodovsky M."/>
            <person name="Guigo R."/>
            <person name="Alvarado L."/>
            <person name="Berlin A."/>
            <person name="Bochicchio J."/>
            <person name="Borenstein D."/>
            <person name="Chapman S."/>
            <person name="Chen Z."/>
            <person name="Freedman E."/>
            <person name="Gellesch M."/>
            <person name="Goldberg J."/>
            <person name="Griggs A."/>
            <person name="Gujja S."/>
            <person name="Heilman E."/>
            <person name="Heiman D."/>
            <person name="Hepburn T."/>
            <person name="Howarth C."/>
            <person name="Jen D."/>
            <person name="Larson L."/>
            <person name="Mehta T."/>
            <person name="Park D."/>
            <person name="Pearson M."/>
            <person name="Roberts A."/>
            <person name="Saif S."/>
            <person name="Shenoy N."/>
            <person name="Sisk P."/>
            <person name="Stolte C."/>
            <person name="Sykes S."/>
            <person name="Thomson T."/>
            <person name="Walk T."/>
            <person name="White J."/>
            <person name="Yandava C."/>
            <person name="Burger G."/>
            <person name="Gray M.W."/>
            <person name="Holland P.W.H."/>
            <person name="King N."/>
            <person name="Lang F.B.F."/>
            <person name="Roger A.J."/>
            <person name="Ruiz-Trillo I."/>
            <person name="Lander E."/>
            <person name="Nusbaum C."/>
        </authorList>
    </citation>
    <scope>NUCLEOTIDE SEQUENCE [LARGE SCALE GENOMIC DNA]</scope>
    <source>
        <strain evidence="2 3">ATCC 50062</strain>
    </source>
</reference>
<dbReference type="AlphaFoldDB" id="A0A0L0DTC2"/>
<keyword evidence="1" id="KW-0812">Transmembrane</keyword>
<gene>
    <name evidence="2" type="ORF">AMSG_01822</name>
</gene>
<feature type="transmembrane region" description="Helical" evidence="1">
    <location>
        <begin position="77"/>
        <end position="99"/>
    </location>
</feature>
<accession>A0A0L0DTC2</accession>
<feature type="transmembrane region" description="Helical" evidence="1">
    <location>
        <begin position="174"/>
        <end position="194"/>
    </location>
</feature>
<keyword evidence="3" id="KW-1185">Reference proteome</keyword>
<organism evidence="2 3">
    <name type="scientific">Thecamonas trahens ATCC 50062</name>
    <dbReference type="NCBI Taxonomy" id="461836"/>
    <lineage>
        <taxon>Eukaryota</taxon>
        <taxon>Apusozoa</taxon>
        <taxon>Apusomonadida</taxon>
        <taxon>Apusomonadidae</taxon>
        <taxon>Thecamonas</taxon>
    </lineage>
</organism>
<evidence type="ECO:0000313" key="2">
    <source>
        <dbReference type="EMBL" id="KNC55559.1"/>
    </source>
</evidence>
<dbReference type="GeneID" id="25561550"/>
<proteinExistence type="predicted"/>